<dbReference type="SUPFAM" id="SSF50494">
    <property type="entry name" value="Trypsin-like serine proteases"/>
    <property type="match status" value="1"/>
</dbReference>
<feature type="non-terminal residue" evidence="3">
    <location>
        <position position="1"/>
    </location>
</feature>
<keyword evidence="1" id="KW-1015">Disulfide bond</keyword>
<protein>
    <recommendedName>
        <fullName evidence="2">Peptidase S1 domain-containing protein</fullName>
    </recommendedName>
</protein>
<feature type="domain" description="Peptidase S1" evidence="2">
    <location>
        <begin position="9"/>
        <end position="76"/>
    </location>
</feature>
<evidence type="ECO:0000313" key="4">
    <source>
        <dbReference type="Proteomes" id="UP000676336"/>
    </source>
</evidence>
<evidence type="ECO:0000256" key="1">
    <source>
        <dbReference type="ARBA" id="ARBA00023157"/>
    </source>
</evidence>
<organism evidence="3 4">
    <name type="scientific">Rotaria magnacalcarata</name>
    <dbReference type="NCBI Taxonomy" id="392030"/>
    <lineage>
        <taxon>Eukaryota</taxon>
        <taxon>Metazoa</taxon>
        <taxon>Spiralia</taxon>
        <taxon>Gnathifera</taxon>
        <taxon>Rotifera</taxon>
        <taxon>Eurotatoria</taxon>
        <taxon>Bdelloidea</taxon>
        <taxon>Philodinida</taxon>
        <taxon>Philodinidae</taxon>
        <taxon>Rotaria</taxon>
    </lineage>
</organism>
<sequence>VNQSTLSAGEWPSVGTNVVAVGWGTLSEGGSLPTTLQQVTVQTVAYQASTCAPTMVNWTVQLCAGVSGGGKDTCQG</sequence>
<dbReference type="AlphaFoldDB" id="A0A8S2T7Y1"/>
<evidence type="ECO:0000259" key="2">
    <source>
        <dbReference type="Pfam" id="PF00089"/>
    </source>
</evidence>
<reference evidence="3" key="1">
    <citation type="submission" date="2021-02" db="EMBL/GenBank/DDBJ databases">
        <authorList>
            <person name="Nowell W R."/>
        </authorList>
    </citation>
    <scope>NUCLEOTIDE SEQUENCE</scope>
</reference>
<dbReference type="EMBL" id="CAJOBI010030106">
    <property type="protein sequence ID" value="CAF4268030.1"/>
    <property type="molecule type" value="Genomic_DNA"/>
</dbReference>
<dbReference type="InterPro" id="IPR043504">
    <property type="entry name" value="Peptidase_S1_PA_chymotrypsin"/>
</dbReference>
<proteinExistence type="predicted"/>
<gene>
    <name evidence="3" type="ORF">SMN809_LOCUS24710</name>
</gene>
<dbReference type="InterPro" id="IPR001254">
    <property type="entry name" value="Trypsin_dom"/>
</dbReference>
<feature type="non-terminal residue" evidence="3">
    <location>
        <position position="76"/>
    </location>
</feature>
<dbReference type="GO" id="GO:0006508">
    <property type="term" value="P:proteolysis"/>
    <property type="evidence" value="ECO:0007669"/>
    <property type="project" value="InterPro"/>
</dbReference>
<accession>A0A8S2T7Y1</accession>
<name>A0A8S2T7Y1_9BILA</name>
<dbReference type="Proteomes" id="UP000676336">
    <property type="component" value="Unassembled WGS sequence"/>
</dbReference>
<dbReference type="InterPro" id="IPR009003">
    <property type="entry name" value="Peptidase_S1_PA"/>
</dbReference>
<dbReference type="Gene3D" id="2.40.10.10">
    <property type="entry name" value="Trypsin-like serine proteases"/>
    <property type="match status" value="1"/>
</dbReference>
<dbReference type="InterPro" id="IPR050430">
    <property type="entry name" value="Peptidase_S1"/>
</dbReference>
<dbReference type="PANTHER" id="PTHR24276:SF98">
    <property type="entry name" value="FI18310P1-RELATED"/>
    <property type="match status" value="1"/>
</dbReference>
<evidence type="ECO:0000313" key="3">
    <source>
        <dbReference type="EMBL" id="CAF4268030.1"/>
    </source>
</evidence>
<dbReference type="GO" id="GO:0004252">
    <property type="term" value="F:serine-type endopeptidase activity"/>
    <property type="evidence" value="ECO:0007669"/>
    <property type="project" value="InterPro"/>
</dbReference>
<dbReference type="PANTHER" id="PTHR24276">
    <property type="entry name" value="POLYSERASE-RELATED"/>
    <property type="match status" value="1"/>
</dbReference>
<dbReference type="Pfam" id="PF00089">
    <property type="entry name" value="Trypsin"/>
    <property type="match status" value="1"/>
</dbReference>
<comment type="caution">
    <text evidence="3">The sequence shown here is derived from an EMBL/GenBank/DDBJ whole genome shotgun (WGS) entry which is preliminary data.</text>
</comment>